<accession>A0A1B1K8U1</accession>
<organism evidence="2 5">
    <name type="scientific">Rhodococcus opacus</name>
    <name type="common">Nocardia opaca</name>
    <dbReference type="NCBI Taxonomy" id="37919"/>
    <lineage>
        <taxon>Bacteria</taxon>
        <taxon>Bacillati</taxon>
        <taxon>Actinomycetota</taxon>
        <taxon>Actinomycetes</taxon>
        <taxon>Mycobacteriales</taxon>
        <taxon>Nocardiaceae</taxon>
        <taxon>Rhodococcus</taxon>
    </lineage>
</organism>
<evidence type="ECO:0000259" key="1">
    <source>
        <dbReference type="Pfam" id="PF13556"/>
    </source>
</evidence>
<evidence type="ECO:0000313" key="6">
    <source>
        <dbReference type="Proteomes" id="UP001066327"/>
    </source>
</evidence>
<protein>
    <submittedName>
        <fullName evidence="3">Helix-turn-helix domain-containing protein</fullName>
    </submittedName>
</protein>
<dbReference type="AlphaFoldDB" id="A0A1B1K8U1"/>
<dbReference type="EMBL" id="CP130953">
    <property type="protein sequence ID" value="WLF44703.1"/>
    <property type="molecule type" value="Genomic_DNA"/>
</dbReference>
<dbReference type="EMBL" id="CP009111">
    <property type="protein sequence ID" value="ANS28978.1"/>
    <property type="molecule type" value="Genomic_DNA"/>
</dbReference>
<evidence type="ECO:0000313" key="4">
    <source>
        <dbReference type="EMBL" id="WLF44703.1"/>
    </source>
</evidence>
<reference evidence="4" key="3">
    <citation type="submission" date="2023-07" db="EMBL/GenBank/DDBJ databases">
        <title>Genomic analysis of Rhodococcus opacus VOC-14 with glycol ethers degradation activity.</title>
        <authorList>
            <person name="Narkevich D.A."/>
            <person name="Hlushen A.M."/>
            <person name="Akhremchuk A.E."/>
            <person name="Sikolenko M.A."/>
            <person name="Valentovich L.N."/>
        </authorList>
    </citation>
    <scope>NUCLEOTIDE SEQUENCE</scope>
    <source>
        <strain evidence="4">VOC-14</strain>
    </source>
</reference>
<dbReference type="EMBL" id="JAPWIS010000011">
    <property type="protein sequence ID" value="MCZ4586240.1"/>
    <property type="molecule type" value="Genomic_DNA"/>
</dbReference>
<feature type="domain" description="PucR C-terminal helix-turn-helix" evidence="1">
    <location>
        <begin position="88"/>
        <end position="143"/>
    </location>
</feature>
<dbReference type="Pfam" id="PF13556">
    <property type="entry name" value="HTH_30"/>
    <property type="match status" value="1"/>
</dbReference>
<evidence type="ECO:0000313" key="2">
    <source>
        <dbReference type="EMBL" id="ANS28978.1"/>
    </source>
</evidence>
<reference evidence="3" key="2">
    <citation type="submission" date="2022-12" db="EMBL/GenBank/DDBJ databases">
        <authorList>
            <person name="Krivoruchko A.V."/>
            <person name="Elkin A."/>
        </authorList>
    </citation>
    <scope>NUCLEOTIDE SEQUENCE</scope>
    <source>
        <strain evidence="3">IEGM 249</strain>
    </source>
</reference>
<dbReference type="PANTHER" id="PTHR33744">
    <property type="entry name" value="CARBOHYDRATE DIACID REGULATOR"/>
    <property type="match status" value="1"/>
</dbReference>
<evidence type="ECO:0000313" key="5">
    <source>
        <dbReference type="Proteomes" id="UP000186108"/>
    </source>
</evidence>
<proteinExistence type="predicted"/>
<dbReference type="Proteomes" id="UP000186108">
    <property type="component" value="Chromosome"/>
</dbReference>
<dbReference type="PATRIC" id="fig|37919.13.peg.4540"/>
<sequence length="149" mass="17371">MGGIAEQIRELPRFRTEAVCTLQYLMRQQSVTRDNPTPQLPAAAVFEDYWTELNLLEIGKYTADKHLDKFDVIDAIRAYDATHHTDFLITLRAYFDSNANVSTAAGRVHVHGNTIRYRITRRTEEFHIDFDDPTTRLWLWLRLVSTDPM</sequence>
<gene>
    <name evidence="3" type="ORF">O4328_21550</name>
    <name evidence="4" type="ORF">Q5707_22495</name>
    <name evidence="2" type="ORF">R1CP_21510</name>
</gene>
<keyword evidence="6" id="KW-1185">Reference proteome</keyword>
<name>A0A1B1K8U1_RHOOP</name>
<dbReference type="Proteomes" id="UP001231166">
    <property type="component" value="Chromosome"/>
</dbReference>
<dbReference type="InterPro" id="IPR025736">
    <property type="entry name" value="PucR_C-HTH_dom"/>
</dbReference>
<dbReference type="InterPro" id="IPR051448">
    <property type="entry name" value="CdaR-like_regulators"/>
</dbReference>
<dbReference type="Gene3D" id="1.10.10.2840">
    <property type="entry name" value="PucR C-terminal helix-turn-helix domain"/>
    <property type="match status" value="1"/>
</dbReference>
<dbReference type="Proteomes" id="UP001066327">
    <property type="component" value="Unassembled WGS sequence"/>
</dbReference>
<evidence type="ECO:0000313" key="3">
    <source>
        <dbReference type="EMBL" id="MCZ4586240.1"/>
    </source>
</evidence>
<reference evidence="2 5" key="1">
    <citation type="submission" date="2014-07" db="EMBL/GenBank/DDBJ databases">
        <authorList>
            <person name="Zhang J.E."/>
            <person name="Yang H."/>
            <person name="Guo J."/>
            <person name="Deng Z."/>
            <person name="Luo H."/>
            <person name="Luo M."/>
            <person name="Zhao B."/>
        </authorList>
    </citation>
    <scope>NUCLEOTIDE SEQUENCE [LARGE SCALE GENOMIC DNA]</scope>
    <source>
        <strain evidence="2 5">1CP</strain>
    </source>
</reference>
<dbReference type="InterPro" id="IPR042070">
    <property type="entry name" value="PucR_C-HTH_sf"/>
</dbReference>
<dbReference type="PANTHER" id="PTHR33744:SF17">
    <property type="entry name" value="CONSERVED PROTEIN"/>
    <property type="match status" value="1"/>
</dbReference>
<dbReference type="RefSeq" id="WP_054246810.1">
    <property type="nucleotide sequence ID" value="NZ_CP009111.1"/>
</dbReference>